<proteinExistence type="predicted"/>
<keyword evidence="1" id="KW-0812">Transmembrane</keyword>
<name>A0A6P1G8T8_9RICK</name>
<reference evidence="2 3" key="1">
    <citation type="journal article" date="2020" name="MBio">
        <title>Erratum for Teymournejad et al., 'Isolation and Molecular Analysis of a Novel Neorickettsia Species That Causes Potomac Horse Fever'.</title>
        <authorList>
            <person name="Teymournejad O."/>
            <person name="Lin M."/>
            <person name="Bekebrede H."/>
            <person name="Kamr A."/>
            <person name="Toribio R.E."/>
            <person name="Arroyo L.G."/>
            <person name="Baird J.D."/>
            <person name="Rikihisa Y."/>
        </authorList>
    </citation>
    <scope>NUCLEOTIDE SEQUENCE [LARGE SCALE GENOMIC DNA]</scope>
    <source>
        <strain evidence="2 3">Fin17</strain>
    </source>
</reference>
<dbReference type="RefSeq" id="WP_160094764.1">
    <property type="nucleotide sequence ID" value="NZ_CP047224.1"/>
</dbReference>
<gene>
    <name evidence="2" type="ORF">GP480_00095</name>
</gene>
<feature type="transmembrane region" description="Helical" evidence="1">
    <location>
        <begin position="204"/>
        <end position="232"/>
    </location>
</feature>
<evidence type="ECO:0000313" key="3">
    <source>
        <dbReference type="Proteomes" id="UP000464912"/>
    </source>
</evidence>
<sequence>MQDGGKIPKSLKKRIEESNIIGDLASGMRTRKSSLEANQQVFFEEIGRTSSALAEFCQQHKATLGLNDLHKLSTEEVTLQARSLVEHYGVVLECHGEIQALHEAIIQAEKRIKEVSKREKEALLADFAKISASSAAIVQISEKIERLTGIDISNGMSGLMKSLGAKLAPKGNDSDPTKTLSDIDCLKKITSAKSISMPMTLVKAVIIAIVAPGGIPLVGAGLTMLPIVTMAWPAMVAWDVLKLPGNIVGSPFATGNLNLLVKECEAGFSSGPVIAENMPQYTQKDSRARTL</sequence>
<keyword evidence="3" id="KW-1185">Reference proteome</keyword>
<dbReference type="Proteomes" id="UP000464912">
    <property type="component" value="Chromosome"/>
</dbReference>
<keyword evidence="1" id="KW-1133">Transmembrane helix</keyword>
<accession>A0A6P1G8T8</accession>
<protein>
    <submittedName>
        <fullName evidence="2">Uncharacterized protein</fullName>
    </submittedName>
</protein>
<reference evidence="2 3" key="2">
    <citation type="journal article" date="2020" name="MBio">
        <title>Isolation and Molecular Analysis of a Novel Neorickettsia Species That Causes Potomac Horse Fever.</title>
        <authorList>
            <person name="Teymournejad O."/>
            <person name="Lin M."/>
            <person name="Bekebrede H."/>
            <person name="Kamr A."/>
            <person name="Toribio R.E."/>
            <person name="Arroyo L.G."/>
            <person name="Baird J.D."/>
            <person name="Rikihisa Y."/>
        </authorList>
    </citation>
    <scope>NUCLEOTIDE SEQUENCE [LARGE SCALE GENOMIC DNA]</scope>
    <source>
        <strain evidence="2 3">Fin17</strain>
    </source>
</reference>
<organism evidence="2 3">
    <name type="scientific">Neorickettsia findlayensis</name>
    <dbReference type="NCBI Taxonomy" id="2686014"/>
    <lineage>
        <taxon>Bacteria</taxon>
        <taxon>Pseudomonadati</taxon>
        <taxon>Pseudomonadota</taxon>
        <taxon>Alphaproteobacteria</taxon>
        <taxon>Rickettsiales</taxon>
        <taxon>Anaplasmataceae</taxon>
        <taxon>Neorickettsia</taxon>
    </lineage>
</organism>
<dbReference type="EMBL" id="CP047224">
    <property type="protein sequence ID" value="QHD64886.1"/>
    <property type="molecule type" value="Genomic_DNA"/>
</dbReference>
<evidence type="ECO:0000313" key="2">
    <source>
        <dbReference type="EMBL" id="QHD64886.1"/>
    </source>
</evidence>
<dbReference type="AlphaFoldDB" id="A0A6P1G8T8"/>
<keyword evidence="1" id="KW-0472">Membrane</keyword>
<evidence type="ECO:0000256" key="1">
    <source>
        <dbReference type="SAM" id="Phobius"/>
    </source>
</evidence>
<dbReference type="KEGG" id="nef:GP480_00095"/>